<dbReference type="GO" id="GO:1990817">
    <property type="term" value="F:poly(A) RNA polymerase activity"/>
    <property type="evidence" value="ECO:0007669"/>
    <property type="project" value="InterPro"/>
</dbReference>
<evidence type="ECO:0000313" key="3">
    <source>
        <dbReference type="Proteomes" id="UP000465221"/>
    </source>
</evidence>
<gene>
    <name evidence="2" type="ORF">IFM46972_01917</name>
</gene>
<accession>A0A8H3N4S1</accession>
<dbReference type="PANTHER" id="PTHR23092:SF50">
    <property type="entry name" value="MTF2-LIKE C-TERMINAL DOMAIN-CONTAINING PROTEIN"/>
    <property type="match status" value="1"/>
</dbReference>
<dbReference type="GO" id="GO:0005730">
    <property type="term" value="C:nucleolus"/>
    <property type="evidence" value="ECO:0007669"/>
    <property type="project" value="TreeGrafter"/>
</dbReference>
<dbReference type="Proteomes" id="UP000465221">
    <property type="component" value="Unassembled WGS sequence"/>
</dbReference>
<dbReference type="EMBL" id="BLKC01000009">
    <property type="protein sequence ID" value="GFF26895.1"/>
    <property type="molecule type" value="Genomic_DNA"/>
</dbReference>
<dbReference type="Gene3D" id="1.10.1410.10">
    <property type="match status" value="1"/>
</dbReference>
<dbReference type="SUPFAM" id="SSF81301">
    <property type="entry name" value="Nucleotidyltransferase"/>
    <property type="match status" value="1"/>
</dbReference>
<dbReference type="AlphaFoldDB" id="A0A8H3N4S1"/>
<evidence type="ECO:0000313" key="2">
    <source>
        <dbReference type="EMBL" id="GFF26895.1"/>
    </source>
</evidence>
<name>A0A8H3N4S1_9EURO</name>
<sequence>MFHDFSTYLQDCKYDVTDEYDDDEHPRTGTWLEFLPATVPSGRLHLISYHPKLQTASEYMLKVTVAAPRCLVYPTDRAAMRLASALRISLSNLFSTASFRRQLHATGVRSIDPVIFRNSLEKTLEAHRSSNRANLIRKVIDDKCPAGISPPVIPLEHHAGHDEPLPKASSVLSAESQSLQPLAPARRAQRKARSSSQVAAPHPQTAKYPQLQWHADEATGRPEQTPWLKYLASDCKTSDAISRLDAEIRALEVYMTPTPSEQGEIDRLVADVGRLLAGIVPSQPQVTGSWRTRFALSHSDLDFVLPVPDSDRSTRGVRKPSATRPKVLQTYKKLLRDVGHALQQCPSFAGRVQILGNRFPVLSAIHRPTGRLLQFHCGEGLPASVEYIMDYQAEYPSTRPLYVTARLILEARGRYGRPRLSIGSDALVMLLVAFLKMNHGRFQRPDCLGEQLIAFLRAYGTDVDLATTGVSVDPPSWFNASTVKRASALYAPDDLPAHLRGQRSLISLKRTAAARRNLSAASRLCVQDPTNYMNDLGRSCVRTSELQDAFSLAHDRLGASLRHWDDSGQAADASILTRALQANFHDFENLRAKSL</sequence>
<dbReference type="InterPro" id="IPR045862">
    <property type="entry name" value="Trf4-like"/>
</dbReference>
<dbReference type="GO" id="GO:0031123">
    <property type="term" value="P:RNA 3'-end processing"/>
    <property type="evidence" value="ECO:0007669"/>
    <property type="project" value="TreeGrafter"/>
</dbReference>
<feature type="region of interest" description="Disordered" evidence="1">
    <location>
        <begin position="151"/>
        <end position="215"/>
    </location>
</feature>
<dbReference type="Gene3D" id="3.30.460.10">
    <property type="entry name" value="Beta Polymerase, domain 2"/>
    <property type="match status" value="1"/>
</dbReference>
<evidence type="ECO:0000256" key="1">
    <source>
        <dbReference type="SAM" id="MobiDB-lite"/>
    </source>
</evidence>
<proteinExistence type="predicted"/>
<protein>
    <submittedName>
        <fullName evidence="2">Poly(A) RNA polymerase cid14</fullName>
    </submittedName>
</protein>
<dbReference type="GO" id="GO:0003729">
    <property type="term" value="F:mRNA binding"/>
    <property type="evidence" value="ECO:0007669"/>
    <property type="project" value="TreeGrafter"/>
</dbReference>
<dbReference type="PANTHER" id="PTHR23092">
    <property type="entry name" value="POLY(A) RNA POLYMERASE"/>
    <property type="match status" value="1"/>
</dbReference>
<dbReference type="GO" id="GO:0043634">
    <property type="term" value="P:polyadenylation-dependent ncRNA catabolic process"/>
    <property type="evidence" value="ECO:0007669"/>
    <property type="project" value="TreeGrafter"/>
</dbReference>
<organism evidence="2 3">
    <name type="scientific">Aspergillus udagawae</name>
    <dbReference type="NCBI Taxonomy" id="91492"/>
    <lineage>
        <taxon>Eukaryota</taxon>
        <taxon>Fungi</taxon>
        <taxon>Dikarya</taxon>
        <taxon>Ascomycota</taxon>
        <taxon>Pezizomycotina</taxon>
        <taxon>Eurotiomycetes</taxon>
        <taxon>Eurotiomycetidae</taxon>
        <taxon>Eurotiales</taxon>
        <taxon>Aspergillaceae</taxon>
        <taxon>Aspergillus</taxon>
        <taxon>Aspergillus subgen. Fumigati</taxon>
    </lineage>
</organism>
<feature type="compositionally biased region" description="Basic and acidic residues" evidence="1">
    <location>
        <begin position="155"/>
        <end position="165"/>
    </location>
</feature>
<dbReference type="SUPFAM" id="SSF81631">
    <property type="entry name" value="PAP/OAS1 substrate-binding domain"/>
    <property type="match status" value="1"/>
</dbReference>
<dbReference type="InterPro" id="IPR043519">
    <property type="entry name" value="NT_sf"/>
</dbReference>
<dbReference type="GO" id="GO:0031499">
    <property type="term" value="C:TRAMP complex"/>
    <property type="evidence" value="ECO:0007669"/>
    <property type="project" value="TreeGrafter"/>
</dbReference>
<reference evidence="2 3" key="1">
    <citation type="submission" date="2020-01" db="EMBL/GenBank/DDBJ databases">
        <title>Draft genome sequence of Aspergillus udagawae IFM 46972.</title>
        <authorList>
            <person name="Takahashi H."/>
            <person name="Yaguchi T."/>
        </authorList>
    </citation>
    <scope>NUCLEOTIDE SEQUENCE [LARGE SCALE GENOMIC DNA]</scope>
    <source>
        <strain evidence="2 3">IFM 46972</strain>
    </source>
</reference>
<comment type="caution">
    <text evidence="2">The sequence shown here is derived from an EMBL/GenBank/DDBJ whole genome shotgun (WGS) entry which is preliminary data.</text>
</comment>